<protein>
    <recommendedName>
        <fullName evidence="6">Iron-sulfur cluster carrier protein</fullName>
    </recommendedName>
</protein>
<dbReference type="PROSITE" id="PS01215">
    <property type="entry name" value="MRP"/>
    <property type="match status" value="1"/>
</dbReference>
<evidence type="ECO:0000256" key="4">
    <source>
        <dbReference type="ARBA" id="ARBA00023004"/>
    </source>
</evidence>
<dbReference type="SUPFAM" id="SSF52540">
    <property type="entry name" value="P-loop containing nucleoside triphosphate hydrolases"/>
    <property type="match status" value="1"/>
</dbReference>
<keyword evidence="5 6" id="KW-0411">Iron-sulfur</keyword>
<comment type="subunit">
    <text evidence="6">Homodimer.</text>
</comment>
<keyword evidence="6" id="KW-0378">Hydrolase</keyword>
<evidence type="ECO:0000313" key="9">
    <source>
        <dbReference type="Proteomes" id="UP000005778"/>
    </source>
</evidence>
<evidence type="ECO:0000256" key="7">
    <source>
        <dbReference type="SAM" id="MobiDB-lite"/>
    </source>
</evidence>
<dbReference type="Pfam" id="PF10609">
    <property type="entry name" value="ParA"/>
    <property type="match status" value="1"/>
</dbReference>
<dbReference type="HAMAP" id="MF_02040">
    <property type="entry name" value="Mrp_NBP35"/>
    <property type="match status" value="1"/>
</dbReference>
<dbReference type="Proteomes" id="UP000005778">
    <property type="component" value="Chromosome"/>
</dbReference>
<dbReference type="CDD" id="cd02037">
    <property type="entry name" value="Mrp_NBP35"/>
    <property type="match status" value="1"/>
</dbReference>
<dbReference type="GO" id="GO:0016226">
    <property type="term" value="P:iron-sulfur cluster assembly"/>
    <property type="evidence" value="ECO:0007669"/>
    <property type="project" value="InterPro"/>
</dbReference>
<evidence type="ECO:0000256" key="5">
    <source>
        <dbReference type="ARBA" id="ARBA00023014"/>
    </source>
</evidence>
<keyword evidence="9" id="KW-1185">Reference proteome</keyword>
<accession>I5B712</accession>
<dbReference type="STRING" id="879212.DespoDRAFT_03517"/>
<evidence type="ECO:0000256" key="2">
    <source>
        <dbReference type="ARBA" id="ARBA00022741"/>
    </source>
</evidence>
<dbReference type="InterPro" id="IPR019591">
    <property type="entry name" value="Mrp/NBP35_ATP-bd"/>
</dbReference>
<reference evidence="8 9" key="2">
    <citation type="submission" date="2012-02" db="EMBL/GenBank/DDBJ databases">
        <title>Improved High-Quality Draft sequence of Desulfobacter postgatei 2ac9.</title>
        <authorList>
            <consortium name="US DOE Joint Genome Institute"/>
            <person name="Lucas S."/>
            <person name="Han J."/>
            <person name="Lapidus A."/>
            <person name="Cheng J.-F."/>
            <person name="Goodwin L."/>
            <person name="Pitluck S."/>
            <person name="Peters L."/>
            <person name="Ovchinnikova G."/>
            <person name="Held B."/>
            <person name="Detter J.C."/>
            <person name="Han C."/>
            <person name="Tapia R."/>
            <person name="Land M."/>
            <person name="Hauser L."/>
            <person name="Kyrpides N."/>
            <person name="Ivanova N."/>
            <person name="Pagani I."/>
            <person name="Orellana R."/>
            <person name="Lovley D."/>
            <person name="Woyke T."/>
        </authorList>
    </citation>
    <scope>NUCLEOTIDE SEQUENCE [LARGE SCALE GENOMIC DNA]</scope>
    <source>
        <strain evidence="8 9">2ac9</strain>
    </source>
</reference>
<organism evidence="8 9">
    <name type="scientific">Desulfobacter postgatei 2ac9</name>
    <dbReference type="NCBI Taxonomy" id="879212"/>
    <lineage>
        <taxon>Bacteria</taxon>
        <taxon>Pseudomonadati</taxon>
        <taxon>Thermodesulfobacteriota</taxon>
        <taxon>Desulfobacteria</taxon>
        <taxon>Desulfobacterales</taxon>
        <taxon>Desulfobacteraceae</taxon>
        <taxon>Desulfobacter</taxon>
    </lineage>
</organism>
<feature type="region of interest" description="Disordered" evidence="7">
    <location>
        <begin position="1"/>
        <end position="27"/>
    </location>
</feature>
<comment type="function">
    <text evidence="6">Binds and transfers iron-sulfur (Fe-S) clusters to target apoproteins. Can hydrolyze ATP.</text>
</comment>
<sequence>MIHKNVDQAKKASSCSSKTPQNDADKQRMEMDAMIKDNLARIKHKFFVLSGKGGVGKSSVSANLAATLAKKGYKTGLMDVDVHGPSIAQMFNITELLDIAPDTKQLLPRRINENLTVVSVQALMQDKDQAVIWRGPAKTGIIKQFVGSVAWGNLDFLVIDAPPGTGDEPLTVVQTIPDARGIIVTTPQEVALADVRKSISFCKTVKMQTLGIIENMAGYTCPHCNKHIDLFKSGGGEKTAKAQGLNFLGSIPFDTRVVESGDDGVPVMMYEAPGPFKDAFEKVVENILKQIEV</sequence>
<evidence type="ECO:0000256" key="1">
    <source>
        <dbReference type="ARBA" id="ARBA00022723"/>
    </source>
</evidence>
<dbReference type="eggNOG" id="COG0489">
    <property type="taxonomic scope" value="Bacteria"/>
</dbReference>
<feature type="binding site" evidence="6">
    <location>
        <begin position="51"/>
        <end position="58"/>
    </location>
    <ligand>
        <name>ATP</name>
        <dbReference type="ChEBI" id="CHEBI:30616"/>
    </ligand>
</feature>
<name>I5B712_9BACT</name>
<dbReference type="GO" id="GO:0005524">
    <property type="term" value="F:ATP binding"/>
    <property type="evidence" value="ECO:0007669"/>
    <property type="project" value="UniProtKB-UniRule"/>
</dbReference>
<dbReference type="InterPro" id="IPR000808">
    <property type="entry name" value="Mrp-like_CS"/>
</dbReference>
<keyword evidence="2 6" id="KW-0547">Nucleotide-binding</keyword>
<dbReference type="Gene3D" id="3.40.50.300">
    <property type="entry name" value="P-loop containing nucleotide triphosphate hydrolases"/>
    <property type="match status" value="1"/>
</dbReference>
<dbReference type="PANTHER" id="PTHR23264">
    <property type="entry name" value="NUCLEOTIDE-BINDING PROTEIN NBP35 YEAST -RELATED"/>
    <property type="match status" value="1"/>
</dbReference>
<evidence type="ECO:0000256" key="3">
    <source>
        <dbReference type="ARBA" id="ARBA00022840"/>
    </source>
</evidence>
<dbReference type="RefSeq" id="WP_004075304.1">
    <property type="nucleotide sequence ID" value="NZ_CM001488.1"/>
</dbReference>
<dbReference type="GO" id="GO:0051536">
    <property type="term" value="F:iron-sulfur cluster binding"/>
    <property type="evidence" value="ECO:0007669"/>
    <property type="project" value="UniProtKB-UniRule"/>
</dbReference>
<dbReference type="InterPro" id="IPR033756">
    <property type="entry name" value="YlxH/NBP35"/>
</dbReference>
<evidence type="ECO:0000256" key="6">
    <source>
        <dbReference type="HAMAP-Rule" id="MF_02040"/>
    </source>
</evidence>
<dbReference type="OrthoDB" id="9809679at2"/>
<keyword evidence="3 6" id="KW-0067">ATP-binding</keyword>
<dbReference type="FunFam" id="3.40.50.300:FF:001119">
    <property type="entry name" value="Iron-sulfur cluster carrier protein"/>
    <property type="match status" value="1"/>
</dbReference>
<reference evidence="8 9" key="1">
    <citation type="submission" date="2011-09" db="EMBL/GenBank/DDBJ databases">
        <authorList>
            <consortium name="US DOE Joint Genome Institute (JGI-PGF)"/>
            <person name="Lucas S."/>
            <person name="Han J."/>
            <person name="Lapidus A."/>
            <person name="Cheng J.-F."/>
            <person name="Goodwin L."/>
            <person name="Pitluck S."/>
            <person name="Peters L."/>
            <person name="Land M.L."/>
            <person name="Hauser L."/>
            <person name="Orellana R."/>
            <person name="Lovley D."/>
            <person name="Woyke T.J."/>
        </authorList>
    </citation>
    <scope>NUCLEOTIDE SEQUENCE [LARGE SCALE GENOMIC DNA]</scope>
    <source>
        <strain evidence="8 9">2ac9</strain>
    </source>
</reference>
<dbReference type="GO" id="GO:0016887">
    <property type="term" value="F:ATP hydrolysis activity"/>
    <property type="evidence" value="ECO:0007669"/>
    <property type="project" value="UniProtKB-UniRule"/>
</dbReference>
<keyword evidence="4 6" id="KW-0408">Iron</keyword>
<dbReference type="PANTHER" id="PTHR23264:SF19">
    <property type="entry name" value="CYTOSOLIC FE-S CLUSTER ASSEMBLY FACTOR NUBP2"/>
    <property type="match status" value="1"/>
</dbReference>
<feature type="compositionally biased region" description="Polar residues" evidence="7">
    <location>
        <begin position="11"/>
        <end position="22"/>
    </location>
</feature>
<gene>
    <name evidence="8" type="ORF">DespoDRAFT_03517</name>
</gene>
<dbReference type="GO" id="GO:0046872">
    <property type="term" value="F:metal ion binding"/>
    <property type="evidence" value="ECO:0007669"/>
    <property type="project" value="UniProtKB-KW"/>
</dbReference>
<dbReference type="EMBL" id="CM001488">
    <property type="protein sequence ID" value="EIM65275.1"/>
    <property type="molecule type" value="Genomic_DNA"/>
</dbReference>
<dbReference type="HOGENOM" id="CLU_024839_0_1_7"/>
<proteinExistence type="inferred from homology"/>
<dbReference type="InterPro" id="IPR027417">
    <property type="entry name" value="P-loop_NTPase"/>
</dbReference>
<keyword evidence="1 6" id="KW-0479">Metal-binding</keyword>
<evidence type="ECO:0000313" key="8">
    <source>
        <dbReference type="EMBL" id="EIM65275.1"/>
    </source>
</evidence>
<dbReference type="GO" id="GO:0140663">
    <property type="term" value="F:ATP-dependent FeS chaperone activity"/>
    <property type="evidence" value="ECO:0007669"/>
    <property type="project" value="InterPro"/>
</dbReference>
<dbReference type="GO" id="GO:0005829">
    <property type="term" value="C:cytosol"/>
    <property type="evidence" value="ECO:0007669"/>
    <property type="project" value="TreeGrafter"/>
</dbReference>
<comment type="similarity">
    <text evidence="6">Belongs to the Mrp/NBP35 ATP-binding proteins family.</text>
</comment>
<feature type="compositionally biased region" description="Basic and acidic residues" evidence="7">
    <location>
        <begin position="1"/>
        <end position="10"/>
    </location>
</feature>
<dbReference type="AlphaFoldDB" id="I5B712"/>